<dbReference type="EMBL" id="QZWG01000001">
    <property type="protein sequence ID" value="RZC28199.1"/>
    <property type="molecule type" value="Genomic_DNA"/>
</dbReference>
<reference evidence="2 3" key="1">
    <citation type="submission" date="2018-09" db="EMBL/GenBank/DDBJ databases">
        <title>A high-quality reference genome of wild soybean provides a powerful tool to mine soybean genomes.</title>
        <authorList>
            <person name="Xie M."/>
            <person name="Chung C.Y.L."/>
            <person name="Li M.-W."/>
            <person name="Wong F.-L."/>
            <person name="Chan T.-F."/>
            <person name="Lam H.-M."/>
        </authorList>
    </citation>
    <scope>NUCLEOTIDE SEQUENCE [LARGE SCALE GENOMIC DNA]</scope>
    <source>
        <strain evidence="3">cv. W05</strain>
        <tissue evidence="2">Hypocotyl of etiolated seedlings</tissue>
    </source>
</reference>
<proteinExistence type="predicted"/>
<dbReference type="AlphaFoldDB" id="A0A445LY19"/>
<feature type="non-terminal residue" evidence="2">
    <location>
        <position position="1"/>
    </location>
</feature>
<accession>A0A445LY19</accession>
<dbReference type="CDD" id="cd06222">
    <property type="entry name" value="RNase_H_like"/>
    <property type="match status" value="1"/>
</dbReference>
<dbReference type="PANTHER" id="PTHR47074">
    <property type="entry name" value="BNAC02G40300D PROTEIN"/>
    <property type="match status" value="1"/>
</dbReference>
<dbReference type="InterPro" id="IPR002156">
    <property type="entry name" value="RNaseH_domain"/>
</dbReference>
<dbReference type="Gene3D" id="3.30.420.10">
    <property type="entry name" value="Ribonuclease H-like superfamily/Ribonuclease H"/>
    <property type="match status" value="1"/>
</dbReference>
<dbReference type="InterPro" id="IPR052929">
    <property type="entry name" value="RNase_H-like_EbsB-rel"/>
</dbReference>
<gene>
    <name evidence="2" type="ORF">D0Y65_000281</name>
</gene>
<protein>
    <recommendedName>
        <fullName evidence="1">RNase H type-1 domain-containing protein</fullName>
    </recommendedName>
</protein>
<dbReference type="InterPro" id="IPR036397">
    <property type="entry name" value="RNaseH_sf"/>
</dbReference>
<dbReference type="Proteomes" id="UP000289340">
    <property type="component" value="Chromosome 1"/>
</dbReference>
<keyword evidence="3" id="KW-1185">Reference proteome</keyword>
<organism evidence="2 3">
    <name type="scientific">Glycine soja</name>
    <name type="common">Wild soybean</name>
    <dbReference type="NCBI Taxonomy" id="3848"/>
    <lineage>
        <taxon>Eukaryota</taxon>
        <taxon>Viridiplantae</taxon>
        <taxon>Streptophyta</taxon>
        <taxon>Embryophyta</taxon>
        <taxon>Tracheophyta</taxon>
        <taxon>Spermatophyta</taxon>
        <taxon>Magnoliopsida</taxon>
        <taxon>eudicotyledons</taxon>
        <taxon>Gunneridae</taxon>
        <taxon>Pentapetalae</taxon>
        <taxon>rosids</taxon>
        <taxon>fabids</taxon>
        <taxon>Fabales</taxon>
        <taxon>Fabaceae</taxon>
        <taxon>Papilionoideae</taxon>
        <taxon>50 kb inversion clade</taxon>
        <taxon>NPAAA clade</taxon>
        <taxon>indigoferoid/millettioid clade</taxon>
        <taxon>Phaseoleae</taxon>
        <taxon>Glycine</taxon>
        <taxon>Glycine subgen. Soja</taxon>
    </lineage>
</organism>
<dbReference type="GO" id="GO:0003676">
    <property type="term" value="F:nucleic acid binding"/>
    <property type="evidence" value="ECO:0007669"/>
    <property type="project" value="InterPro"/>
</dbReference>
<sequence length="328" mass="37220">LSLHLMEEQSTINKVEERLDRALARQDWIDVLPHHSLMNGVAGISARARLGLKSLARYHSENGVGFSNQGCTHVQQVWMEASLWHTLQHAFDSLEDMHSIIFYILGKFSTSKVEEIVTVLWCLWRRRNEKLWEGVSKPVGLSLQQVFKHLQEWKTQHKRPNTATSHSPHRNSKWSKPPINYMKCNIDAVLFHEENKFGVAACIHEEEGMFAVAATSWFHGQPTPQEAEAVAFLFALNGIKEQQLGNIVIETDCKAISDAFKAQQFDNFEAGCILKICNTQISDIHNCSIQFVSKQANQVAHSLARASRSYVCPQMFDFNPSCIDLSDS</sequence>
<name>A0A445LY19_GLYSO</name>
<dbReference type="InterPro" id="IPR012337">
    <property type="entry name" value="RNaseH-like_sf"/>
</dbReference>
<evidence type="ECO:0000313" key="2">
    <source>
        <dbReference type="EMBL" id="RZC28199.1"/>
    </source>
</evidence>
<dbReference type="InterPro" id="IPR044730">
    <property type="entry name" value="RNase_H-like_dom_plant"/>
</dbReference>
<feature type="domain" description="RNase H type-1" evidence="1">
    <location>
        <begin position="185"/>
        <end position="306"/>
    </location>
</feature>
<evidence type="ECO:0000313" key="3">
    <source>
        <dbReference type="Proteomes" id="UP000289340"/>
    </source>
</evidence>
<dbReference type="GO" id="GO:0004523">
    <property type="term" value="F:RNA-DNA hybrid ribonuclease activity"/>
    <property type="evidence" value="ECO:0007669"/>
    <property type="project" value="InterPro"/>
</dbReference>
<dbReference type="Pfam" id="PF13456">
    <property type="entry name" value="RVT_3"/>
    <property type="match status" value="1"/>
</dbReference>
<comment type="caution">
    <text evidence="2">The sequence shown here is derived from an EMBL/GenBank/DDBJ whole genome shotgun (WGS) entry which is preliminary data.</text>
</comment>
<dbReference type="SUPFAM" id="SSF53098">
    <property type="entry name" value="Ribonuclease H-like"/>
    <property type="match status" value="1"/>
</dbReference>
<dbReference type="PANTHER" id="PTHR47074:SF48">
    <property type="entry name" value="POLYNUCLEOTIDYL TRANSFERASE, RIBONUCLEASE H-LIKE SUPERFAMILY PROTEIN"/>
    <property type="match status" value="1"/>
</dbReference>
<evidence type="ECO:0000259" key="1">
    <source>
        <dbReference type="Pfam" id="PF13456"/>
    </source>
</evidence>